<gene>
    <name evidence="4" type="ORF">Pth03_65540</name>
</gene>
<comment type="caution">
    <text evidence="4">The sequence shown here is derived from an EMBL/GenBank/DDBJ whole genome shotgun (WGS) entry which is preliminary data.</text>
</comment>
<keyword evidence="2" id="KW-0378">Hydrolase</keyword>
<dbReference type="Gene3D" id="3.40.50.1820">
    <property type="entry name" value="alpha/beta hydrolase"/>
    <property type="match status" value="1"/>
</dbReference>
<dbReference type="InterPro" id="IPR002925">
    <property type="entry name" value="Dienelactn_hydro"/>
</dbReference>
<evidence type="ECO:0000313" key="5">
    <source>
        <dbReference type="Proteomes" id="UP000605992"/>
    </source>
</evidence>
<dbReference type="Proteomes" id="UP000605992">
    <property type="component" value="Unassembled WGS sequence"/>
</dbReference>
<dbReference type="InterPro" id="IPR050261">
    <property type="entry name" value="FrsA_esterase"/>
</dbReference>
<proteinExistence type="inferred from homology"/>
<dbReference type="InterPro" id="IPR029058">
    <property type="entry name" value="AB_hydrolase_fold"/>
</dbReference>
<dbReference type="PANTHER" id="PTHR22946:SF9">
    <property type="entry name" value="POLYKETIDE TRANSFERASE AF380"/>
    <property type="match status" value="1"/>
</dbReference>
<comment type="similarity">
    <text evidence="1">Belongs to the AB hydrolase superfamily.</text>
</comment>
<evidence type="ECO:0000256" key="1">
    <source>
        <dbReference type="ARBA" id="ARBA00008645"/>
    </source>
</evidence>
<dbReference type="GO" id="GO:0052689">
    <property type="term" value="F:carboxylic ester hydrolase activity"/>
    <property type="evidence" value="ECO:0007669"/>
    <property type="project" value="UniProtKB-ARBA"/>
</dbReference>
<sequence>MLFAPGYGTFAQLWEAGAMNDGLFSAHRADLEMSVAFPAAGVVLEADVVIPRGARAVVLFAHGSGSSRHSSRNRFVASELQRAGLATVLADLLTPEEDRTDAATGRLRFDIGLLSGRVTALVDRLAGDEPTRGLEIGLFGASTGAAAALVAAAMRPDLVRTVVSRGGRPDLAGEHLRGVCQPVLLIVGERDPIVIELNREAMDKMVGETRLEIVPGASHLFAESGALEAVAQTARDWFTRHLPAADADSAT</sequence>
<dbReference type="SUPFAM" id="SSF53474">
    <property type="entry name" value="alpha/beta-Hydrolases"/>
    <property type="match status" value="1"/>
</dbReference>
<dbReference type="PANTHER" id="PTHR22946">
    <property type="entry name" value="DIENELACTONE HYDROLASE DOMAIN-CONTAINING PROTEIN-RELATED"/>
    <property type="match status" value="1"/>
</dbReference>
<accession>A0A8J3XZT0</accession>
<feature type="domain" description="Dienelactone hydrolase" evidence="3">
    <location>
        <begin position="46"/>
        <end position="238"/>
    </location>
</feature>
<evidence type="ECO:0000313" key="4">
    <source>
        <dbReference type="EMBL" id="GII58165.1"/>
    </source>
</evidence>
<name>A0A8J3XZT0_9ACTN</name>
<evidence type="ECO:0000256" key="2">
    <source>
        <dbReference type="ARBA" id="ARBA00022801"/>
    </source>
</evidence>
<dbReference type="AlphaFoldDB" id="A0A8J3XZT0"/>
<organism evidence="4 5">
    <name type="scientific">Planotetraspora thailandica</name>
    <dbReference type="NCBI Taxonomy" id="487172"/>
    <lineage>
        <taxon>Bacteria</taxon>
        <taxon>Bacillati</taxon>
        <taxon>Actinomycetota</taxon>
        <taxon>Actinomycetes</taxon>
        <taxon>Streptosporangiales</taxon>
        <taxon>Streptosporangiaceae</taxon>
        <taxon>Planotetraspora</taxon>
    </lineage>
</organism>
<protein>
    <submittedName>
        <fullName evidence="4">DeoR family transcriptional regulator</fullName>
    </submittedName>
</protein>
<evidence type="ECO:0000259" key="3">
    <source>
        <dbReference type="Pfam" id="PF01738"/>
    </source>
</evidence>
<dbReference type="EMBL" id="BOOR01000061">
    <property type="protein sequence ID" value="GII58165.1"/>
    <property type="molecule type" value="Genomic_DNA"/>
</dbReference>
<keyword evidence="5" id="KW-1185">Reference proteome</keyword>
<dbReference type="Pfam" id="PF01738">
    <property type="entry name" value="DLH"/>
    <property type="match status" value="1"/>
</dbReference>
<reference evidence="4" key="1">
    <citation type="submission" date="2021-01" db="EMBL/GenBank/DDBJ databases">
        <title>Whole genome shotgun sequence of Planotetraspora thailandica NBRC 104271.</title>
        <authorList>
            <person name="Komaki H."/>
            <person name="Tamura T."/>
        </authorList>
    </citation>
    <scope>NUCLEOTIDE SEQUENCE</scope>
    <source>
        <strain evidence="4">NBRC 104271</strain>
    </source>
</reference>